<reference evidence="1 2" key="1">
    <citation type="journal article" date="2015" name="Nature">
        <title>rRNA introns, odd ribosomes, and small enigmatic genomes across a large radiation of phyla.</title>
        <authorList>
            <person name="Brown C.T."/>
            <person name="Hug L.A."/>
            <person name="Thomas B.C."/>
            <person name="Sharon I."/>
            <person name="Castelle C.J."/>
            <person name="Singh A."/>
            <person name="Wilkins M.J."/>
            <person name="Williams K.H."/>
            <person name="Banfield J.F."/>
        </authorList>
    </citation>
    <scope>NUCLEOTIDE SEQUENCE [LARGE SCALE GENOMIC DNA]</scope>
</reference>
<dbReference type="Proteomes" id="UP000033865">
    <property type="component" value="Unassembled WGS sequence"/>
</dbReference>
<evidence type="ECO:0000313" key="2">
    <source>
        <dbReference type="Proteomes" id="UP000033865"/>
    </source>
</evidence>
<comment type="caution">
    <text evidence="1">The sequence shown here is derived from an EMBL/GenBank/DDBJ whole genome shotgun (WGS) entry which is preliminary data.</text>
</comment>
<organism evidence="1 2">
    <name type="scientific">Candidatus Uhrbacteria bacterium GW2011_GWC2_53_7</name>
    <dbReference type="NCBI Taxonomy" id="1618986"/>
    <lineage>
        <taxon>Bacteria</taxon>
        <taxon>Candidatus Uhriibacteriota</taxon>
    </lineage>
</organism>
<proteinExistence type="predicted"/>
<evidence type="ECO:0000313" key="1">
    <source>
        <dbReference type="EMBL" id="KKW36796.1"/>
    </source>
</evidence>
<dbReference type="AlphaFoldDB" id="A0A0G1Y0Q3"/>
<evidence type="ECO:0008006" key="3">
    <source>
        <dbReference type="Google" id="ProtNLM"/>
    </source>
</evidence>
<protein>
    <recommendedName>
        <fullName evidence="3">Baseplate protein J-like domain-containing protein</fullName>
    </recommendedName>
</protein>
<dbReference type="EMBL" id="LCRN01000011">
    <property type="protein sequence ID" value="KKW36796.1"/>
    <property type="molecule type" value="Genomic_DNA"/>
</dbReference>
<name>A0A0G1Y0Q3_9BACT</name>
<accession>A0A0G1Y0Q3</accession>
<gene>
    <name evidence="1" type="ORF">UY82_C0011G0004</name>
</gene>
<sequence length="368" mass="40115">MKLYRRIALGFVGVTALVLVAVIYASLVRAEIRITPLEQEISSSFIVDVALRPIEETQVRGRVVSRDVEFSDTFTVSPAENTEPVEGKSSGAVTVYNQRSSAQPLVEKTRFLSSEGVLFRLDKGVTVPALGSIEARMTADASGAGGDVGPGRFTIPGLSESLQTLVYGETTEPMTGGLRYVQMLTQTDFDAALESLRQEAMASAEAALEEEVGVFEGRALMVEDLLTASDTEVGEETDRFGIKAEFRVVGVFFDEEELYRLAESSLYQDIGEGLRPVGVSSDALDFTIDRYSLEEETATLKVELTGSAIPSAAHRALSRGVFAGMTAQEVVAYFEENHLAKTVEVNIRPSWKNRIPRSPNKIKLLINE</sequence>